<organism evidence="10 11">
    <name type="scientific">Streptomyces marispadix</name>
    <dbReference type="NCBI Taxonomy" id="2922868"/>
    <lineage>
        <taxon>Bacteria</taxon>
        <taxon>Bacillati</taxon>
        <taxon>Actinomycetota</taxon>
        <taxon>Actinomycetes</taxon>
        <taxon>Kitasatosporales</taxon>
        <taxon>Streptomycetaceae</taxon>
        <taxon>Streptomyces</taxon>
    </lineage>
</organism>
<evidence type="ECO:0000256" key="5">
    <source>
        <dbReference type="ARBA" id="ARBA00022989"/>
    </source>
</evidence>
<evidence type="ECO:0000256" key="4">
    <source>
        <dbReference type="ARBA" id="ARBA00022692"/>
    </source>
</evidence>
<keyword evidence="5 7" id="KW-1133">Transmembrane helix</keyword>
<feature type="compositionally biased region" description="Basic and acidic residues" evidence="8">
    <location>
        <begin position="8"/>
        <end position="25"/>
    </location>
</feature>
<dbReference type="Gene3D" id="1.10.3720.10">
    <property type="entry name" value="MetI-like"/>
    <property type="match status" value="1"/>
</dbReference>
<dbReference type="InterPro" id="IPR000515">
    <property type="entry name" value="MetI-like"/>
</dbReference>
<evidence type="ECO:0000313" key="11">
    <source>
        <dbReference type="Proteomes" id="UP001166784"/>
    </source>
</evidence>
<keyword evidence="4 7" id="KW-0812">Transmembrane</keyword>
<evidence type="ECO:0000256" key="7">
    <source>
        <dbReference type="RuleBase" id="RU363032"/>
    </source>
</evidence>
<feature type="region of interest" description="Disordered" evidence="8">
    <location>
        <begin position="1"/>
        <end position="42"/>
    </location>
</feature>
<dbReference type="EMBL" id="JAKWJU010000002">
    <property type="protein sequence ID" value="MCH6163423.1"/>
    <property type="molecule type" value="Genomic_DNA"/>
</dbReference>
<feature type="transmembrane region" description="Helical" evidence="7">
    <location>
        <begin position="303"/>
        <end position="328"/>
    </location>
</feature>
<comment type="similarity">
    <text evidence="7">Belongs to the binding-protein-dependent transport system permease family.</text>
</comment>
<evidence type="ECO:0000256" key="8">
    <source>
        <dbReference type="SAM" id="MobiDB-lite"/>
    </source>
</evidence>
<evidence type="ECO:0000256" key="1">
    <source>
        <dbReference type="ARBA" id="ARBA00004651"/>
    </source>
</evidence>
<keyword evidence="6 7" id="KW-0472">Membrane</keyword>
<dbReference type="CDD" id="cd06261">
    <property type="entry name" value="TM_PBP2"/>
    <property type="match status" value="1"/>
</dbReference>
<reference evidence="10" key="2">
    <citation type="journal article" date="2023" name="Int. J. Syst. Evol. Microbiol.">
        <title>Streptomyces marispadix sp. nov., isolated from marine beach sediment of the Northern Coast of Portugal.</title>
        <authorList>
            <person name="dos Santos J.D.N."/>
            <person name="Vitorino I.R."/>
            <person name="Kallscheuer N."/>
            <person name="Srivastava A."/>
            <person name="Krautwurst S."/>
            <person name="Marz M."/>
            <person name="Jogler C."/>
            <person name="Lobo Da Cunha A."/>
            <person name="Catita J."/>
            <person name="Goncalves H."/>
            <person name="Gonzalez I."/>
            <person name="Reyes F."/>
            <person name="Lage O.M."/>
        </authorList>
    </citation>
    <scope>NUCLEOTIDE SEQUENCE</scope>
    <source>
        <strain evidence="10">M600PL45_2</strain>
    </source>
</reference>
<keyword evidence="3" id="KW-1003">Cell membrane</keyword>
<comment type="caution">
    <text evidence="10">The sequence shown here is derived from an EMBL/GenBank/DDBJ whole genome shotgun (WGS) entry which is preliminary data.</text>
</comment>
<dbReference type="InterPro" id="IPR035906">
    <property type="entry name" value="MetI-like_sf"/>
</dbReference>
<dbReference type="Pfam" id="PF00528">
    <property type="entry name" value="BPD_transp_1"/>
    <property type="match status" value="1"/>
</dbReference>
<dbReference type="Proteomes" id="UP001166784">
    <property type="component" value="Unassembled WGS sequence"/>
</dbReference>
<feature type="transmembrane region" description="Helical" evidence="7">
    <location>
        <begin position="257"/>
        <end position="283"/>
    </location>
</feature>
<feature type="transmembrane region" description="Helical" evidence="7">
    <location>
        <begin position="208"/>
        <end position="224"/>
    </location>
</feature>
<dbReference type="PANTHER" id="PTHR43005:SF2">
    <property type="entry name" value="INTEGRAL MEMBRANE SUGAR TRANSPORT PROTEIN"/>
    <property type="match status" value="1"/>
</dbReference>
<evidence type="ECO:0000313" key="10">
    <source>
        <dbReference type="EMBL" id="MCH6163423.1"/>
    </source>
</evidence>
<evidence type="ECO:0000256" key="3">
    <source>
        <dbReference type="ARBA" id="ARBA00022475"/>
    </source>
</evidence>
<sequence>MPQRSPRSTRDEGDDRHDDHPDRTVRHARRGGGAHDTAPRAAAPPAGLRAWVTRAPLLPALVFLIIVTQLPMVATLVISVFDWNALYPEARSFAGLANYAEVLGDPELRKSVFTTILLTVTVVLTSLVLGMLLALLLDRRFKGRGAVRTMLIAPFLLVPVAAALLWKHVLYNPEYGLFNGVLHWILGDGATQPDWVAEMPLGAVEASLVWQWTPFMMLILLAGLQSRPMDAVEAAWIDGAGAWQVFRYITLPHLRRYLELGALLGTVYIVQNFDAVFTITSGGLGTANLPYTIYQTFYQGHEYGLASAAGVLVVIGSIIIATLALRVVSSLFREEARS</sequence>
<proteinExistence type="inferred from homology"/>
<comment type="subcellular location">
    <subcellularLocation>
        <location evidence="1 7">Cell membrane</location>
        <topology evidence="1 7">Multi-pass membrane protein</topology>
    </subcellularLocation>
</comment>
<dbReference type="PANTHER" id="PTHR43005">
    <property type="entry name" value="BLR7065 PROTEIN"/>
    <property type="match status" value="1"/>
</dbReference>
<gene>
    <name evidence="10" type="ORF">MMA15_24420</name>
</gene>
<dbReference type="PROSITE" id="PS50928">
    <property type="entry name" value="ABC_TM1"/>
    <property type="match status" value="1"/>
</dbReference>
<accession>A0ABS9T4P5</accession>
<feature type="domain" description="ABC transmembrane type-1" evidence="9">
    <location>
        <begin position="112"/>
        <end position="324"/>
    </location>
</feature>
<evidence type="ECO:0000259" key="9">
    <source>
        <dbReference type="PROSITE" id="PS50928"/>
    </source>
</evidence>
<evidence type="ECO:0000256" key="6">
    <source>
        <dbReference type="ARBA" id="ARBA00023136"/>
    </source>
</evidence>
<dbReference type="SUPFAM" id="SSF161098">
    <property type="entry name" value="MetI-like"/>
    <property type="match status" value="1"/>
</dbReference>
<evidence type="ECO:0000256" key="2">
    <source>
        <dbReference type="ARBA" id="ARBA00022448"/>
    </source>
</evidence>
<name>A0ABS9T4P5_9ACTN</name>
<feature type="transmembrane region" description="Helical" evidence="7">
    <location>
        <begin position="149"/>
        <end position="166"/>
    </location>
</feature>
<reference evidence="10" key="1">
    <citation type="submission" date="2022-03" db="EMBL/GenBank/DDBJ databases">
        <authorList>
            <person name="Santos J.D.N."/>
            <person name="Kallscheuer N."/>
            <person name="Jogler C."/>
            <person name="Lage O.M."/>
        </authorList>
    </citation>
    <scope>NUCLEOTIDE SEQUENCE</scope>
    <source>
        <strain evidence="10">M600PL45_2</strain>
    </source>
</reference>
<feature type="transmembrane region" description="Helical" evidence="7">
    <location>
        <begin position="57"/>
        <end position="81"/>
    </location>
</feature>
<keyword evidence="2 7" id="KW-0813">Transport</keyword>
<keyword evidence="11" id="KW-1185">Reference proteome</keyword>
<protein>
    <submittedName>
        <fullName evidence="10">Sugar ABC transporter permease</fullName>
    </submittedName>
</protein>
<feature type="transmembrane region" description="Helical" evidence="7">
    <location>
        <begin position="112"/>
        <end position="137"/>
    </location>
</feature>